<feature type="domain" description="Lon proteolytic" evidence="7">
    <location>
        <begin position="458"/>
        <end position="630"/>
    </location>
</feature>
<dbReference type="InterPro" id="IPR003959">
    <property type="entry name" value="ATPase_AAA_core"/>
</dbReference>
<feature type="active site" evidence="4">
    <location>
        <position position="542"/>
    </location>
</feature>
<dbReference type="PROSITE" id="PS51786">
    <property type="entry name" value="LON_PROTEOLYTIC"/>
    <property type="match status" value="1"/>
</dbReference>
<evidence type="ECO:0000256" key="2">
    <source>
        <dbReference type="ARBA" id="ARBA00022801"/>
    </source>
</evidence>
<evidence type="ECO:0000259" key="6">
    <source>
        <dbReference type="PROSITE" id="PS50045"/>
    </source>
</evidence>
<dbReference type="NCBIfam" id="TIGR02903">
    <property type="entry name" value="spore_lon_C"/>
    <property type="match status" value="1"/>
</dbReference>
<keyword evidence="1 4" id="KW-0645">Protease</keyword>
<dbReference type="GO" id="GO:0005524">
    <property type="term" value="F:ATP binding"/>
    <property type="evidence" value="ECO:0007669"/>
    <property type="project" value="InterPro"/>
</dbReference>
<evidence type="ECO:0000256" key="5">
    <source>
        <dbReference type="SAM" id="Coils"/>
    </source>
</evidence>
<dbReference type="GO" id="GO:0006508">
    <property type="term" value="P:proteolysis"/>
    <property type="evidence" value="ECO:0007669"/>
    <property type="project" value="UniProtKB-KW"/>
</dbReference>
<dbReference type="SMART" id="SM00382">
    <property type="entry name" value="AAA"/>
    <property type="match status" value="1"/>
</dbReference>
<dbReference type="EMBL" id="LTAY01000111">
    <property type="protein sequence ID" value="OPX44718.1"/>
    <property type="molecule type" value="Genomic_DNA"/>
</dbReference>
<organism evidence="8 9">
    <name type="scientific">Clostridium thermobutyricum DSM 4928</name>
    <dbReference type="NCBI Taxonomy" id="1121339"/>
    <lineage>
        <taxon>Bacteria</taxon>
        <taxon>Bacillati</taxon>
        <taxon>Bacillota</taxon>
        <taxon>Clostridia</taxon>
        <taxon>Eubacteriales</taxon>
        <taxon>Clostridiaceae</taxon>
        <taxon>Clostridium</taxon>
    </lineage>
</organism>
<evidence type="ECO:0000256" key="1">
    <source>
        <dbReference type="ARBA" id="ARBA00022670"/>
    </source>
</evidence>
<dbReference type="InterPro" id="IPR027065">
    <property type="entry name" value="Lon_Prtase"/>
</dbReference>
<dbReference type="PRINTS" id="PR00830">
    <property type="entry name" value="ENDOLAPTASE"/>
</dbReference>
<evidence type="ECO:0000256" key="4">
    <source>
        <dbReference type="PROSITE-ProRule" id="PRU01122"/>
    </source>
</evidence>
<dbReference type="SUPFAM" id="SSF52540">
    <property type="entry name" value="P-loop containing nucleoside triphosphate hydrolases"/>
    <property type="match status" value="1"/>
</dbReference>
<name>A0A1V4SLG4_9CLOT</name>
<feature type="active site" evidence="4">
    <location>
        <position position="585"/>
    </location>
</feature>
<keyword evidence="5" id="KW-0175">Coiled coil</keyword>
<dbReference type="Pfam" id="PF00004">
    <property type="entry name" value="AAA"/>
    <property type="match status" value="1"/>
</dbReference>
<dbReference type="GO" id="GO:0004176">
    <property type="term" value="F:ATP-dependent peptidase activity"/>
    <property type="evidence" value="ECO:0007669"/>
    <property type="project" value="UniProtKB-UniRule"/>
</dbReference>
<dbReference type="GO" id="GO:0006355">
    <property type="term" value="P:regulation of DNA-templated transcription"/>
    <property type="evidence" value="ECO:0007669"/>
    <property type="project" value="InterPro"/>
</dbReference>
<dbReference type="Gene3D" id="3.40.50.300">
    <property type="entry name" value="P-loop containing nucleotide triphosphate hydrolases"/>
    <property type="match status" value="2"/>
</dbReference>
<dbReference type="InterPro" id="IPR008268">
    <property type="entry name" value="Peptidase_S16_AS"/>
</dbReference>
<dbReference type="PROSITE" id="PS50045">
    <property type="entry name" value="SIGMA54_INTERACT_4"/>
    <property type="match status" value="1"/>
</dbReference>
<dbReference type="AlphaFoldDB" id="A0A1V4SLG4"/>
<feature type="coiled-coil region" evidence="5">
    <location>
        <begin position="133"/>
        <end position="160"/>
    </location>
</feature>
<gene>
    <name evidence="8" type="primary">lon2</name>
    <name evidence="8" type="ORF">CLTHE_32530</name>
</gene>
<evidence type="ECO:0000259" key="7">
    <source>
        <dbReference type="PROSITE" id="PS51786"/>
    </source>
</evidence>
<dbReference type="GO" id="GO:0030163">
    <property type="term" value="P:protein catabolic process"/>
    <property type="evidence" value="ECO:0007669"/>
    <property type="project" value="InterPro"/>
</dbReference>
<dbReference type="EC" id="3.4.21.53" evidence="4"/>
<dbReference type="InterPro" id="IPR014721">
    <property type="entry name" value="Ribsml_uS5_D2-typ_fold_subgr"/>
</dbReference>
<dbReference type="SUPFAM" id="SSF54211">
    <property type="entry name" value="Ribosomal protein S5 domain 2-like"/>
    <property type="match status" value="1"/>
</dbReference>
<comment type="caution">
    <text evidence="8">The sequence shown here is derived from an EMBL/GenBank/DDBJ whole genome shotgun (WGS) entry which is preliminary data.</text>
</comment>
<dbReference type="Proteomes" id="UP000191448">
    <property type="component" value="Unassembled WGS sequence"/>
</dbReference>
<dbReference type="Gene3D" id="3.30.230.10">
    <property type="match status" value="1"/>
</dbReference>
<dbReference type="PROSITE" id="PS01046">
    <property type="entry name" value="LON_SER"/>
    <property type="match status" value="1"/>
</dbReference>
<dbReference type="InterPro" id="IPR003593">
    <property type="entry name" value="AAA+_ATPase"/>
</dbReference>
<protein>
    <recommendedName>
        <fullName evidence="4">endopeptidase La</fullName>
        <ecNumber evidence="4">3.4.21.53</ecNumber>
    </recommendedName>
</protein>
<accession>A0A1V4SLG4</accession>
<dbReference type="InterPro" id="IPR020568">
    <property type="entry name" value="Ribosomal_Su5_D2-typ_SF"/>
</dbReference>
<dbReference type="InterPro" id="IPR002078">
    <property type="entry name" value="Sigma_54_int"/>
</dbReference>
<evidence type="ECO:0000313" key="8">
    <source>
        <dbReference type="EMBL" id="OPX44718.1"/>
    </source>
</evidence>
<dbReference type="InterPro" id="IPR008269">
    <property type="entry name" value="Lon_proteolytic"/>
</dbReference>
<proteinExistence type="inferred from homology"/>
<dbReference type="GO" id="GO:0004252">
    <property type="term" value="F:serine-type endopeptidase activity"/>
    <property type="evidence" value="ECO:0007669"/>
    <property type="project" value="UniProtKB-UniRule"/>
</dbReference>
<keyword evidence="3 4" id="KW-0720">Serine protease</keyword>
<sequence>MKLNEQIRFLQGVVGGDLPIESQINVLFDILKNVLDDGAIRARTVRHKLKDYVSSKSLAERAYALNMIASDGAGIEVVPPDDKINEVLEDTIVWISEEIAKKYVQREIETKVERAIMEKQEKYIDEMRLSILKKEKGTENQKTKKKLEELEALDAKVTNKNIMSFLRPDSFKEIIGQERAIKSLISKLSSPYPQHIILYGPPGVGKTTAARIALEEARKLNFTPFDEDSKFVEVDGTTLRWDPREITNPLLGSVHDPIYQGSKRDLADVGVPEPKPGLVTEAHGGVLFIDEIGELDHILQNKLLKVLEDKRVEFSSSYYDPDDEKTPAYIKYLFEKGAPADFVLIGATTREPKDINPALRSRCTEVYFEPLGVKDIQDIVKNAARKLEVSLDNSVPEFISRYTIEGRKAVNILTDAYGYALYKRKIKPKKLKITLKDVEEVVSIGRYSPFEIVSENEEKEVGHIYGLGVSGFLGSTIEIEASVFEAKKKGSGTVRFNETAGSMAKDSVYNAASVIRKITDKDIRDYDIHVNVIGGGNIDGPSAGAAITTCIISALLGKPIRQDLAITGEISLRGKVKPVGGIFEKIYGARRKGIKLVLVPEDNKKDIPTGLTDIEVKAVSTIEEILELVF</sequence>
<comment type="catalytic activity">
    <reaction evidence="4">
        <text>Hydrolysis of proteins in presence of ATP.</text>
        <dbReference type="EC" id="3.4.21.53"/>
    </reaction>
</comment>
<evidence type="ECO:0000256" key="3">
    <source>
        <dbReference type="ARBA" id="ARBA00022825"/>
    </source>
</evidence>
<evidence type="ECO:0000313" key="9">
    <source>
        <dbReference type="Proteomes" id="UP000191448"/>
    </source>
</evidence>
<reference evidence="8 9" key="1">
    <citation type="submission" date="2016-02" db="EMBL/GenBank/DDBJ databases">
        <title>Genome sequence of Clostridium thermobutyricum DSM 4928.</title>
        <authorList>
            <person name="Poehlein A."/>
            <person name="Daniel R."/>
        </authorList>
    </citation>
    <scope>NUCLEOTIDE SEQUENCE [LARGE SCALE GENOMIC DNA]</scope>
    <source>
        <strain evidence="8 9">DSM 4928</strain>
    </source>
</reference>
<dbReference type="InterPro" id="IPR027417">
    <property type="entry name" value="P-loop_NTPase"/>
</dbReference>
<keyword evidence="2 4" id="KW-0378">Hydrolase</keyword>
<dbReference type="InterPro" id="IPR014252">
    <property type="entry name" value="Spore_LonC"/>
</dbReference>
<dbReference type="RefSeq" id="WP_080024292.1">
    <property type="nucleotide sequence ID" value="NZ_LTAY01000111.1"/>
</dbReference>
<dbReference type="CDD" id="cd00009">
    <property type="entry name" value="AAA"/>
    <property type="match status" value="1"/>
</dbReference>
<dbReference type="PANTHER" id="PTHR10046">
    <property type="entry name" value="ATP DEPENDENT LON PROTEASE FAMILY MEMBER"/>
    <property type="match status" value="1"/>
</dbReference>
<dbReference type="Pfam" id="PF05362">
    <property type="entry name" value="Lon_C"/>
    <property type="match status" value="1"/>
</dbReference>
<dbReference type="OrthoDB" id="2318150at2"/>
<comment type="similarity">
    <text evidence="4">Belongs to the peptidase S16 family.</text>
</comment>
<dbReference type="GO" id="GO:0016887">
    <property type="term" value="F:ATP hydrolysis activity"/>
    <property type="evidence" value="ECO:0007669"/>
    <property type="project" value="InterPro"/>
</dbReference>
<feature type="domain" description="Sigma-54 factor interaction" evidence="6">
    <location>
        <begin position="179"/>
        <end position="351"/>
    </location>
</feature>